<dbReference type="Proteomes" id="UP001374584">
    <property type="component" value="Unassembled WGS sequence"/>
</dbReference>
<name>A0AAN9N7U3_PHACN</name>
<proteinExistence type="predicted"/>
<gene>
    <name evidence="1" type="ORF">VNO80_09956</name>
</gene>
<accession>A0AAN9N7U3</accession>
<protein>
    <submittedName>
        <fullName evidence="1">Uncharacterized protein</fullName>
    </submittedName>
</protein>
<reference evidence="1 2" key="1">
    <citation type="submission" date="2024-01" db="EMBL/GenBank/DDBJ databases">
        <title>The genomes of 5 underutilized Papilionoideae crops provide insights into root nodulation and disease resistanc.</title>
        <authorList>
            <person name="Jiang F."/>
        </authorList>
    </citation>
    <scope>NUCLEOTIDE SEQUENCE [LARGE SCALE GENOMIC DNA]</scope>
    <source>
        <strain evidence="1">JINMINGXINNONG_FW02</strain>
        <tissue evidence="1">Leaves</tissue>
    </source>
</reference>
<comment type="caution">
    <text evidence="1">The sequence shown here is derived from an EMBL/GenBank/DDBJ whole genome shotgun (WGS) entry which is preliminary data.</text>
</comment>
<evidence type="ECO:0000313" key="2">
    <source>
        <dbReference type="Proteomes" id="UP001374584"/>
    </source>
</evidence>
<evidence type="ECO:0000313" key="1">
    <source>
        <dbReference type="EMBL" id="KAK7367936.1"/>
    </source>
</evidence>
<organism evidence="1 2">
    <name type="scientific">Phaseolus coccineus</name>
    <name type="common">Scarlet runner bean</name>
    <name type="synonym">Phaseolus multiflorus</name>
    <dbReference type="NCBI Taxonomy" id="3886"/>
    <lineage>
        <taxon>Eukaryota</taxon>
        <taxon>Viridiplantae</taxon>
        <taxon>Streptophyta</taxon>
        <taxon>Embryophyta</taxon>
        <taxon>Tracheophyta</taxon>
        <taxon>Spermatophyta</taxon>
        <taxon>Magnoliopsida</taxon>
        <taxon>eudicotyledons</taxon>
        <taxon>Gunneridae</taxon>
        <taxon>Pentapetalae</taxon>
        <taxon>rosids</taxon>
        <taxon>fabids</taxon>
        <taxon>Fabales</taxon>
        <taxon>Fabaceae</taxon>
        <taxon>Papilionoideae</taxon>
        <taxon>50 kb inversion clade</taxon>
        <taxon>NPAAA clade</taxon>
        <taxon>indigoferoid/millettioid clade</taxon>
        <taxon>Phaseoleae</taxon>
        <taxon>Phaseolus</taxon>
    </lineage>
</organism>
<keyword evidence="2" id="KW-1185">Reference proteome</keyword>
<dbReference type="AlphaFoldDB" id="A0AAN9N7U3"/>
<dbReference type="EMBL" id="JAYMYR010000004">
    <property type="protein sequence ID" value="KAK7367936.1"/>
    <property type="molecule type" value="Genomic_DNA"/>
</dbReference>
<sequence length="91" mass="10162">MHNCLVSVETDFSNVDLPVRTTHCVSAPARRVHGPLSGSHRHRHRHTFPMLLQPLLFPVTHPRGIDHSLSNLPVSISILPEILFSLSGPEF</sequence>